<proteinExistence type="predicted"/>
<reference evidence="3" key="1">
    <citation type="submission" date="2017-01" db="EMBL/GenBank/DDBJ databases">
        <title>Draft genome of the species Salinivibrio costicola subsp. alcaliphilus.</title>
        <authorList>
            <person name="Lopez-Hermoso C."/>
            <person name="De La Haba R."/>
            <person name="Sanchez-Porro C."/>
            <person name="Ventosa A."/>
        </authorList>
    </citation>
    <scope>NUCLEOTIDE SEQUENCE [LARGE SCALE GENOMIC DNA]</scope>
    <source>
        <strain evidence="3">CBH448</strain>
    </source>
</reference>
<feature type="non-terminal residue" evidence="2">
    <location>
        <position position="1"/>
    </location>
</feature>
<name>A0ABX3KM28_SALCS</name>
<dbReference type="EMBL" id="MUFR01000197">
    <property type="protein sequence ID" value="OOF30326.1"/>
    <property type="molecule type" value="Genomic_DNA"/>
</dbReference>
<evidence type="ECO:0000313" key="3">
    <source>
        <dbReference type="Proteomes" id="UP000189431"/>
    </source>
</evidence>
<dbReference type="InterPro" id="IPR038717">
    <property type="entry name" value="Tc1-like_DDE_dom"/>
</dbReference>
<evidence type="ECO:0000259" key="1">
    <source>
        <dbReference type="Pfam" id="PF13358"/>
    </source>
</evidence>
<accession>A0ABX3KM28</accession>
<gene>
    <name evidence="2" type="ORF">BZJ21_15855</name>
</gene>
<comment type="caution">
    <text evidence="2">The sequence shown here is derived from an EMBL/GenBank/DDBJ whole genome shotgun (WGS) entry which is preliminary data.</text>
</comment>
<dbReference type="Pfam" id="PF13358">
    <property type="entry name" value="DDE_3"/>
    <property type="match status" value="1"/>
</dbReference>
<organism evidence="2 3">
    <name type="scientific">Salinivibrio costicola subsp. alcaliphilus</name>
    <dbReference type="NCBI Taxonomy" id="272773"/>
    <lineage>
        <taxon>Bacteria</taxon>
        <taxon>Pseudomonadati</taxon>
        <taxon>Pseudomonadota</taxon>
        <taxon>Gammaproteobacteria</taxon>
        <taxon>Vibrionales</taxon>
        <taxon>Vibrionaceae</taxon>
        <taxon>Salinivibrio</taxon>
    </lineage>
</organism>
<dbReference type="RefSeq" id="WP_174566355.1">
    <property type="nucleotide sequence ID" value="NZ_MUFR01000197.1"/>
</dbReference>
<protein>
    <submittedName>
        <fullName evidence="2">IS630 family transposase</fullName>
    </submittedName>
</protein>
<keyword evidence="3" id="KW-1185">Reference proteome</keyword>
<feature type="domain" description="Tc1-like transposase DDE" evidence="1">
    <location>
        <begin position="2"/>
        <end position="55"/>
    </location>
</feature>
<dbReference type="Gene3D" id="3.30.420.10">
    <property type="entry name" value="Ribonuclease H-like superfamily/Ribonuclease H"/>
    <property type="match status" value="1"/>
</dbReference>
<evidence type="ECO:0000313" key="2">
    <source>
        <dbReference type="EMBL" id="OOF30326.1"/>
    </source>
</evidence>
<dbReference type="Proteomes" id="UP000189431">
    <property type="component" value="Unassembled WGS sequence"/>
</dbReference>
<dbReference type="InterPro" id="IPR036397">
    <property type="entry name" value="RNaseH_sf"/>
</dbReference>
<sequence>GYHRTDLVKDAAYVLNIELHYLPPYSPNLNPIERLWKVMNEHARNNLYFKTKRDFAQAIDRFFTVTLPEIAGSLTSRINDNFQMFNHASSS</sequence>